<accession>I3CK43</accession>
<reference evidence="11 12" key="1">
    <citation type="submission" date="2011-11" db="EMBL/GenBank/DDBJ databases">
        <title>Improved High-Quality Draft sequence of Beggiatoa alba B18lD.</title>
        <authorList>
            <consortium name="US DOE Joint Genome Institute"/>
            <person name="Lucas S."/>
            <person name="Han J."/>
            <person name="Lapidus A."/>
            <person name="Cheng J.-F."/>
            <person name="Goodwin L."/>
            <person name="Pitluck S."/>
            <person name="Peters L."/>
            <person name="Mikhailova N."/>
            <person name="Held B."/>
            <person name="Detter J.C."/>
            <person name="Han C."/>
            <person name="Tapia R."/>
            <person name="Land M."/>
            <person name="Hauser L."/>
            <person name="Kyrpides N."/>
            <person name="Ivanova N."/>
            <person name="Pagani I."/>
            <person name="Samuel K."/>
            <person name="Teske A."/>
            <person name="Mueller J."/>
            <person name="Woyke T."/>
        </authorList>
    </citation>
    <scope>NUCLEOTIDE SEQUENCE [LARGE SCALE GENOMIC DNA]</scope>
    <source>
        <strain evidence="11 12">B18LD</strain>
    </source>
</reference>
<dbReference type="HOGENOM" id="CLU_028393_1_0_6"/>
<feature type="binding site" evidence="7 9">
    <location>
        <position position="302"/>
    </location>
    <ligand>
        <name>substrate</name>
    </ligand>
</feature>
<evidence type="ECO:0000256" key="9">
    <source>
        <dbReference type="PIRSR" id="PIRSR600821-52"/>
    </source>
</evidence>
<dbReference type="InterPro" id="IPR011079">
    <property type="entry name" value="Ala_racemase_C"/>
</dbReference>
<feature type="active site" description="Proton acceptor; specific for D-alanine" evidence="7">
    <location>
        <position position="35"/>
    </location>
</feature>
<comment type="cofactor">
    <cofactor evidence="2 7 8">
        <name>pyridoxal 5'-phosphate</name>
        <dbReference type="ChEBI" id="CHEBI:597326"/>
    </cofactor>
</comment>
<dbReference type="SUPFAM" id="SSF50621">
    <property type="entry name" value="Alanine racemase C-terminal domain-like"/>
    <property type="match status" value="1"/>
</dbReference>
<comment type="similarity">
    <text evidence="3 7">Belongs to the alanine racemase family.</text>
</comment>
<dbReference type="GO" id="GO:0030632">
    <property type="term" value="P:D-alanine biosynthetic process"/>
    <property type="evidence" value="ECO:0007669"/>
    <property type="project" value="UniProtKB-UniRule"/>
</dbReference>
<dbReference type="RefSeq" id="WP_002691653.1">
    <property type="nucleotide sequence ID" value="NZ_JH600070.1"/>
</dbReference>
<evidence type="ECO:0000256" key="7">
    <source>
        <dbReference type="HAMAP-Rule" id="MF_01201"/>
    </source>
</evidence>
<dbReference type="GO" id="GO:0005829">
    <property type="term" value="C:cytosol"/>
    <property type="evidence" value="ECO:0007669"/>
    <property type="project" value="TreeGrafter"/>
</dbReference>
<evidence type="ECO:0000313" key="11">
    <source>
        <dbReference type="EMBL" id="EIJ43986.1"/>
    </source>
</evidence>
<keyword evidence="6 7" id="KW-0413">Isomerase</keyword>
<evidence type="ECO:0000256" key="5">
    <source>
        <dbReference type="ARBA" id="ARBA00022898"/>
    </source>
</evidence>
<dbReference type="AlphaFoldDB" id="I3CK43"/>
<feature type="modified residue" description="N6-(pyridoxal phosphate)lysine" evidence="7 8">
    <location>
        <position position="35"/>
    </location>
</feature>
<dbReference type="NCBIfam" id="TIGR00492">
    <property type="entry name" value="alr"/>
    <property type="match status" value="1"/>
</dbReference>
<proteinExistence type="inferred from homology"/>
<comment type="catalytic activity">
    <reaction evidence="1 7">
        <text>L-alanine = D-alanine</text>
        <dbReference type="Rhea" id="RHEA:20249"/>
        <dbReference type="ChEBI" id="CHEBI:57416"/>
        <dbReference type="ChEBI" id="CHEBI:57972"/>
        <dbReference type="EC" id="5.1.1.1"/>
    </reaction>
</comment>
<dbReference type="Pfam" id="PF01168">
    <property type="entry name" value="Ala_racemase_N"/>
    <property type="match status" value="1"/>
</dbReference>
<protein>
    <recommendedName>
        <fullName evidence="4 7">Alanine racemase</fullName>
        <ecNumber evidence="4 7">5.1.1.1</ecNumber>
    </recommendedName>
</protein>
<dbReference type="Proteomes" id="UP000005744">
    <property type="component" value="Unassembled WGS sequence"/>
</dbReference>
<evidence type="ECO:0000256" key="3">
    <source>
        <dbReference type="ARBA" id="ARBA00007880"/>
    </source>
</evidence>
<dbReference type="SUPFAM" id="SSF51419">
    <property type="entry name" value="PLP-binding barrel"/>
    <property type="match status" value="1"/>
</dbReference>
<dbReference type="Pfam" id="PF00842">
    <property type="entry name" value="Ala_racemase_C"/>
    <property type="match status" value="1"/>
</dbReference>
<keyword evidence="5 7" id="KW-0663">Pyridoxal phosphate</keyword>
<dbReference type="GO" id="GO:0008784">
    <property type="term" value="F:alanine racemase activity"/>
    <property type="evidence" value="ECO:0007669"/>
    <property type="project" value="UniProtKB-UniRule"/>
</dbReference>
<sequence>MTRPTQAIIYLSALRANVQRIRELAPKQKIIAVIKADAYGHGAVRVATALTGLVEMFAVCSLEEALILRQAGIDAPILLLEGFFSADELTTIATQKIEIAVHTQGQVDSLLAAKLPIKVWLKVDTGMHRLGFLPDEVELAWKRLNQCDVLLKPISLMSHFSSADERDSKINMEQIRIFDELRKKIQVESSLANSAGVLAWSAAHYQWVRPGIMLYGVSPFSNTVAKDEGLQSVMQFQSALISVKQYRKGEPIGYGATWRCPQAMPVGVVAAGYADGYPRHAPSGTPILVNGRRVPLIGRVSMDMLAVDLRSQPNAKIGDTVVLWGRNLPVEEIAILSGTIAYELLCHISPRVPRIERT</sequence>
<dbReference type="PROSITE" id="PS00395">
    <property type="entry name" value="ALANINE_RACEMASE"/>
    <property type="match status" value="1"/>
</dbReference>
<organism evidence="11 12">
    <name type="scientific">Beggiatoa alba B18LD</name>
    <dbReference type="NCBI Taxonomy" id="395493"/>
    <lineage>
        <taxon>Bacteria</taxon>
        <taxon>Pseudomonadati</taxon>
        <taxon>Pseudomonadota</taxon>
        <taxon>Gammaproteobacteria</taxon>
        <taxon>Thiotrichales</taxon>
        <taxon>Thiotrichaceae</taxon>
        <taxon>Beggiatoa</taxon>
    </lineage>
</organism>
<evidence type="ECO:0000256" key="1">
    <source>
        <dbReference type="ARBA" id="ARBA00000316"/>
    </source>
</evidence>
<dbReference type="eggNOG" id="COG0787">
    <property type="taxonomic scope" value="Bacteria"/>
</dbReference>
<keyword evidence="12" id="KW-1185">Reference proteome</keyword>
<comment type="function">
    <text evidence="7">Catalyzes the interconversion of L-alanine and D-alanine. May also act on other amino acids.</text>
</comment>
<dbReference type="STRING" id="395493.BegalDRAFT_3161"/>
<dbReference type="EMBL" id="JH600070">
    <property type="protein sequence ID" value="EIJ43986.1"/>
    <property type="molecule type" value="Genomic_DNA"/>
</dbReference>
<gene>
    <name evidence="11" type="ORF">BegalDRAFT_3161</name>
</gene>
<dbReference type="GO" id="GO:0030170">
    <property type="term" value="F:pyridoxal phosphate binding"/>
    <property type="evidence" value="ECO:0007669"/>
    <property type="project" value="UniProtKB-UniRule"/>
</dbReference>
<feature type="binding site" evidence="7 9">
    <location>
        <position position="129"/>
    </location>
    <ligand>
        <name>substrate</name>
    </ligand>
</feature>
<evidence type="ECO:0000256" key="6">
    <source>
        <dbReference type="ARBA" id="ARBA00023235"/>
    </source>
</evidence>
<evidence type="ECO:0000259" key="10">
    <source>
        <dbReference type="SMART" id="SM01005"/>
    </source>
</evidence>
<feature type="domain" description="Alanine racemase C-terminal" evidence="10">
    <location>
        <begin position="233"/>
        <end position="357"/>
    </location>
</feature>
<evidence type="ECO:0000256" key="2">
    <source>
        <dbReference type="ARBA" id="ARBA00001933"/>
    </source>
</evidence>
<feature type="active site" description="Proton acceptor; specific for L-alanine" evidence="7">
    <location>
        <position position="254"/>
    </location>
</feature>
<dbReference type="PANTHER" id="PTHR30511:SF0">
    <property type="entry name" value="ALANINE RACEMASE, CATABOLIC-RELATED"/>
    <property type="match status" value="1"/>
</dbReference>
<dbReference type="OrthoDB" id="9813814at2"/>
<dbReference type="SMART" id="SM01005">
    <property type="entry name" value="Ala_racemase_C"/>
    <property type="match status" value="1"/>
</dbReference>
<dbReference type="HAMAP" id="MF_01201">
    <property type="entry name" value="Ala_racemase"/>
    <property type="match status" value="1"/>
</dbReference>
<dbReference type="PANTHER" id="PTHR30511">
    <property type="entry name" value="ALANINE RACEMASE"/>
    <property type="match status" value="1"/>
</dbReference>
<dbReference type="Gene3D" id="3.20.20.10">
    <property type="entry name" value="Alanine racemase"/>
    <property type="match status" value="1"/>
</dbReference>
<dbReference type="FunFam" id="3.20.20.10:FF:000002">
    <property type="entry name" value="Alanine racemase"/>
    <property type="match status" value="1"/>
</dbReference>
<dbReference type="InterPro" id="IPR020622">
    <property type="entry name" value="Ala_racemase_pyridoxalP-BS"/>
</dbReference>
<dbReference type="InterPro" id="IPR029066">
    <property type="entry name" value="PLP-binding_barrel"/>
</dbReference>
<dbReference type="FunFam" id="2.40.37.10:FF:000002">
    <property type="entry name" value="Alanine racemase"/>
    <property type="match status" value="1"/>
</dbReference>
<evidence type="ECO:0000313" key="12">
    <source>
        <dbReference type="Proteomes" id="UP000005744"/>
    </source>
</evidence>
<name>I3CK43_9GAMM</name>
<dbReference type="InterPro" id="IPR000821">
    <property type="entry name" value="Ala_racemase"/>
</dbReference>
<dbReference type="UniPathway" id="UPA00042">
    <property type="reaction ID" value="UER00497"/>
</dbReference>
<dbReference type="Gene3D" id="2.40.37.10">
    <property type="entry name" value="Lyase, Ornithine Decarboxylase, Chain A, domain 1"/>
    <property type="match status" value="1"/>
</dbReference>
<evidence type="ECO:0000256" key="4">
    <source>
        <dbReference type="ARBA" id="ARBA00013089"/>
    </source>
</evidence>
<comment type="pathway">
    <text evidence="7">Amino-acid biosynthesis; D-alanine biosynthesis; D-alanine from L-alanine: step 1/1.</text>
</comment>
<dbReference type="InterPro" id="IPR009006">
    <property type="entry name" value="Ala_racemase/Decarboxylase_C"/>
</dbReference>
<dbReference type="EC" id="5.1.1.1" evidence="4 7"/>
<dbReference type="PRINTS" id="PR00992">
    <property type="entry name" value="ALARACEMASE"/>
</dbReference>
<dbReference type="InterPro" id="IPR001608">
    <property type="entry name" value="Ala_racemase_N"/>
</dbReference>
<evidence type="ECO:0000256" key="8">
    <source>
        <dbReference type="PIRSR" id="PIRSR600821-50"/>
    </source>
</evidence>
<dbReference type="CDD" id="cd06827">
    <property type="entry name" value="PLPDE_III_AR_proteobact"/>
    <property type="match status" value="1"/>
</dbReference>